<dbReference type="InterPro" id="IPR036291">
    <property type="entry name" value="NAD(P)-bd_dom_sf"/>
</dbReference>
<dbReference type="Pfam" id="PF00106">
    <property type="entry name" value="adh_short"/>
    <property type="match status" value="1"/>
</dbReference>
<comment type="similarity">
    <text evidence="1">Belongs to the short-chain dehydrogenases/reductases (SDR) family.</text>
</comment>
<reference evidence="2 3" key="1">
    <citation type="submission" date="2015-01" db="EMBL/GenBank/DDBJ databases">
        <title>The Genome Sequence of Exophiala sideris CBS121828.</title>
        <authorList>
            <consortium name="The Broad Institute Genomics Platform"/>
            <person name="Cuomo C."/>
            <person name="de Hoog S."/>
            <person name="Gorbushina A."/>
            <person name="Stielow B."/>
            <person name="Teixiera M."/>
            <person name="Abouelleil A."/>
            <person name="Chapman S.B."/>
            <person name="Priest M."/>
            <person name="Young S.K."/>
            <person name="Wortman J."/>
            <person name="Nusbaum C."/>
            <person name="Birren B."/>
        </authorList>
    </citation>
    <scope>NUCLEOTIDE SEQUENCE [LARGE SCALE GENOMIC DNA]</scope>
    <source>
        <strain evidence="2 3">CBS 121828</strain>
    </source>
</reference>
<dbReference type="GO" id="GO:0005737">
    <property type="term" value="C:cytoplasm"/>
    <property type="evidence" value="ECO:0007669"/>
    <property type="project" value="TreeGrafter"/>
</dbReference>
<dbReference type="SUPFAM" id="SSF51735">
    <property type="entry name" value="NAD(P)-binding Rossmann-fold domains"/>
    <property type="match status" value="1"/>
</dbReference>
<dbReference type="InterPro" id="IPR051468">
    <property type="entry name" value="Fungal_SecMetab_SDRs"/>
</dbReference>
<organism evidence="2 3">
    <name type="scientific">Exophiala sideris</name>
    <dbReference type="NCBI Taxonomy" id="1016849"/>
    <lineage>
        <taxon>Eukaryota</taxon>
        <taxon>Fungi</taxon>
        <taxon>Dikarya</taxon>
        <taxon>Ascomycota</taxon>
        <taxon>Pezizomycotina</taxon>
        <taxon>Eurotiomycetes</taxon>
        <taxon>Chaetothyriomycetidae</taxon>
        <taxon>Chaetothyriales</taxon>
        <taxon>Herpotrichiellaceae</taxon>
        <taxon>Exophiala</taxon>
    </lineage>
</organism>
<dbReference type="AlphaFoldDB" id="A0A0D1WVG6"/>
<dbReference type="PANTHER" id="PTHR43544:SF32">
    <property type="entry name" value="CHAIN DEHYDROGENASE, PUTATIVE (AFU_ORTHOLOGUE AFUA_5G01530)-RELATED"/>
    <property type="match status" value="1"/>
</dbReference>
<dbReference type="GO" id="GO:0016491">
    <property type="term" value="F:oxidoreductase activity"/>
    <property type="evidence" value="ECO:0007669"/>
    <property type="project" value="TreeGrafter"/>
</dbReference>
<dbReference type="PANTHER" id="PTHR43544">
    <property type="entry name" value="SHORT-CHAIN DEHYDROGENASE/REDUCTASE"/>
    <property type="match status" value="1"/>
</dbReference>
<accession>A0A0D1WVG6</accession>
<dbReference type="Proteomes" id="UP000053599">
    <property type="component" value="Unassembled WGS sequence"/>
</dbReference>
<gene>
    <name evidence="2" type="ORF">PV11_06719</name>
</gene>
<dbReference type="PRINTS" id="PR00081">
    <property type="entry name" value="GDHRDH"/>
</dbReference>
<dbReference type="HOGENOM" id="CLU_010194_9_0_1"/>
<dbReference type="InterPro" id="IPR002347">
    <property type="entry name" value="SDR_fam"/>
</dbReference>
<evidence type="ECO:0000313" key="3">
    <source>
        <dbReference type="Proteomes" id="UP000053599"/>
    </source>
</evidence>
<dbReference type="Gene3D" id="3.40.50.720">
    <property type="entry name" value="NAD(P)-binding Rossmann-like Domain"/>
    <property type="match status" value="1"/>
</dbReference>
<sequence>MSQSPRVVLITGANSGVGLAATKVLATAADNFHVIMTGRSLEKVLAAKNEIESSNPGTAAHLSAIQLDVTDSSSVEAAAQYVSQRWGHLDALINNAAVGNIQSPDIRVRLQTCLETNVTGAADVADKFRPLLLRSSSKPYSIFVSSGAGSASTSLCLCGRSSNESDPQFSRTSARLFAPNPPNFPSPPNPTAYHASKAALNMVALFEHADHGKKIKVFAMSPGFVVSNLRGTTQELRSGWGLAGDPMTAGETLLAILRGERDADVGRLIHKDGVYDW</sequence>
<dbReference type="EMBL" id="KN846953">
    <property type="protein sequence ID" value="KIV79136.1"/>
    <property type="molecule type" value="Genomic_DNA"/>
</dbReference>
<dbReference type="STRING" id="1016849.A0A0D1WVG6"/>
<name>A0A0D1WVG6_9EURO</name>
<proteinExistence type="inferred from homology"/>
<protein>
    <submittedName>
        <fullName evidence="2">Uncharacterized protein</fullName>
    </submittedName>
</protein>
<evidence type="ECO:0000313" key="2">
    <source>
        <dbReference type="EMBL" id="KIV79136.1"/>
    </source>
</evidence>
<dbReference type="OrthoDB" id="1933717at2759"/>
<dbReference type="GO" id="GO:0019748">
    <property type="term" value="P:secondary metabolic process"/>
    <property type="evidence" value="ECO:0007669"/>
    <property type="project" value="TreeGrafter"/>
</dbReference>
<evidence type="ECO:0000256" key="1">
    <source>
        <dbReference type="ARBA" id="ARBA00006484"/>
    </source>
</evidence>